<proteinExistence type="predicted"/>
<dbReference type="Pfam" id="PF04851">
    <property type="entry name" value="ResIII"/>
    <property type="match status" value="1"/>
</dbReference>
<name>A0A6C0B075_9ZZZZ</name>
<reference evidence="2" key="1">
    <citation type="journal article" date="2020" name="Nature">
        <title>Giant virus diversity and host interactions through global metagenomics.</title>
        <authorList>
            <person name="Schulz F."/>
            <person name="Roux S."/>
            <person name="Paez-Espino D."/>
            <person name="Jungbluth S."/>
            <person name="Walsh D.A."/>
            <person name="Denef V.J."/>
            <person name="McMahon K.D."/>
            <person name="Konstantinidis K.T."/>
            <person name="Eloe-Fadrosh E.A."/>
            <person name="Kyrpides N.C."/>
            <person name="Woyke T."/>
        </authorList>
    </citation>
    <scope>NUCLEOTIDE SEQUENCE</scope>
    <source>
        <strain evidence="2">GVMAG-M-3300009182-67</strain>
    </source>
</reference>
<evidence type="ECO:0000259" key="1">
    <source>
        <dbReference type="PROSITE" id="PS51192"/>
    </source>
</evidence>
<protein>
    <recommendedName>
        <fullName evidence="1">Helicase ATP-binding domain-containing protein</fullName>
    </recommendedName>
</protein>
<dbReference type="PROSITE" id="PS51192">
    <property type="entry name" value="HELICASE_ATP_BIND_1"/>
    <property type="match status" value="1"/>
</dbReference>
<dbReference type="InterPro" id="IPR027417">
    <property type="entry name" value="P-loop_NTPase"/>
</dbReference>
<dbReference type="PANTHER" id="PTHR47396:SF1">
    <property type="entry name" value="ATP-DEPENDENT HELICASE IRC3-RELATED"/>
    <property type="match status" value="1"/>
</dbReference>
<dbReference type="InterPro" id="IPR001650">
    <property type="entry name" value="Helicase_C-like"/>
</dbReference>
<dbReference type="SMART" id="SM00490">
    <property type="entry name" value="HELICc"/>
    <property type="match status" value="1"/>
</dbReference>
<dbReference type="GO" id="GO:0003677">
    <property type="term" value="F:DNA binding"/>
    <property type="evidence" value="ECO:0007669"/>
    <property type="project" value="InterPro"/>
</dbReference>
<dbReference type="GO" id="GO:0005524">
    <property type="term" value="F:ATP binding"/>
    <property type="evidence" value="ECO:0007669"/>
    <property type="project" value="InterPro"/>
</dbReference>
<dbReference type="PANTHER" id="PTHR47396">
    <property type="entry name" value="TYPE I RESTRICTION ENZYME ECOKI R PROTEIN"/>
    <property type="match status" value="1"/>
</dbReference>
<dbReference type="InterPro" id="IPR014001">
    <property type="entry name" value="Helicase_ATP-bd"/>
</dbReference>
<organism evidence="2">
    <name type="scientific">viral metagenome</name>
    <dbReference type="NCBI Taxonomy" id="1070528"/>
    <lineage>
        <taxon>unclassified sequences</taxon>
        <taxon>metagenomes</taxon>
        <taxon>organismal metagenomes</taxon>
    </lineage>
</organism>
<dbReference type="InterPro" id="IPR050742">
    <property type="entry name" value="Helicase_Restrict-Modif_Enz"/>
</dbReference>
<dbReference type="SUPFAM" id="SSF52540">
    <property type="entry name" value="P-loop containing nucleoside triphosphate hydrolases"/>
    <property type="match status" value="1"/>
</dbReference>
<dbReference type="AlphaFoldDB" id="A0A6C0B075"/>
<dbReference type="SMART" id="SM00487">
    <property type="entry name" value="DEXDc"/>
    <property type="match status" value="1"/>
</dbReference>
<dbReference type="Pfam" id="PF00271">
    <property type="entry name" value="Helicase_C"/>
    <property type="match status" value="1"/>
</dbReference>
<evidence type="ECO:0000313" key="2">
    <source>
        <dbReference type="EMBL" id="QHS84928.1"/>
    </source>
</evidence>
<dbReference type="GO" id="GO:0016787">
    <property type="term" value="F:hydrolase activity"/>
    <property type="evidence" value="ECO:0007669"/>
    <property type="project" value="InterPro"/>
</dbReference>
<dbReference type="GO" id="GO:0005829">
    <property type="term" value="C:cytosol"/>
    <property type="evidence" value="ECO:0007669"/>
    <property type="project" value="TreeGrafter"/>
</dbReference>
<dbReference type="InterPro" id="IPR006935">
    <property type="entry name" value="Helicase/UvrB_N"/>
</dbReference>
<accession>A0A6C0B075</accession>
<dbReference type="CDD" id="cd17926">
    <property type="entry name" value="DEXHc_RE"/>
    <property type="match status" value="1"/>
</dbReference>
<sequence>METEIGPLGYSITLKTIPAHFVENIRSELTVKPLENPNFSFGENTAYPVYRISKNKIYLPRFYGTENYKKPKKVTIPEPESINLEFNGTLRDIQQQTIDATLKAYTEYGGGLISLDTGLGKTVVALKLVSLMKVKTLIIVHAEFLLEQWKARIEQYLPGARIGIIRQTKCETENVDISIGMIQTIISRDYPKDFFKSYGQTVIDECHHISSKTFSSIFYKVQTKYMIGLSATPERKDGLSKVIYWFLGPQIITIKRETNKPSIKFVMNDSSGYTEKFNVLGKVNSPQMITDLTKQDNRNLLIINLIKEQLKFNRKILVLSDRRDHCEYFHLQLQNENISSGVYLGGMKTKNREESVNSSVILGTYQASGEGFDVPELDTLILATPKSDVEQAVGRILRQKNNNEPIVFDIVDSFSLFKGQYYKRRKFYKINEFLLK</sequence>
<dbReference type="EMBL" id="MN739039">
    <property type="protein sequence ID" value="QHS84928.1"/>
    <property type="molecule type" value="Genomic_DNA"/>
</dbReference>
<dbReference type="Gene3D" id="3.40.50.300">
    <property type="entry name" value="P-loop containing nucleotide triphosphate hydrolases"/>
    <property type="match status" value="2"/>
</dbReference>
<feature type="domain" description="Helicase ATP-binding" evidence="1">
    <location>
        <begin position="102"/>
        <end position="251"/>
    </location>
</feature>